<name>A0ABY6KPB3_9ARAC</name>
<dbReference type="InterPro" id="IPR002156">
    <property type="entry name" value="RNaseH_domain"/>
</dbReference>
<gene>
    <name evidence="4" type="ORF">LAZ67_7000182</name>
</gene>
<dbReference type="Pfam" id="PF14529">
    <property type="entry name" value="Exo_endo_phos_2"/>
    <property type="match status" value="1"/>
</dbReference>
<dbReference type="Gene3D" id="3.30.420.10">
    <property type="entry name" value="Ribonuclease H-like superfamily/Ribonuclease H"/>
    <property type="match status" value="3"/>
</dbReference>
<sequence length="2517" mass="287088">MIFSIKQGNYITTAKPTQIGVPQGSILGPYLFNIYINDFPPHPKCQTKLFADDAAILANSKSIGIITAQLQNYINSIIKWCNDWKLDINPKKSQAIIFPPLSNKKFKPQSILKEISIPDSDDPALTLSQELIAQQLPSCKVRGDHLYSTPCVNSQDKWQADLAPKEMAVSDMRNRRHVQPLLTWSTDSSCIPGALTGFNKAGTINDLERSGRPRVQRTQAAIKAIRERIRRYSRRKQKILAKQMSLAPRTVSKIINEDLGLRAFKRRTGHLITSALRDIRRIVKIPLDPLWISWNKVSPRLTRAISPKPWSLGGRFSVCQSWCCGFVTDSRPLVCGDGRRYETTQQRSMDTVRLSPKCAWIKEICTITLHSNRICVGRRYETTQSMDTVRLSPKCAWIKEICTITLHSNRICVGRRYETTQSMDTGKGYGGAVSVLMLESAAKASASMLGTASNYRQSQTFTKVCLDHGAMINESCTPIPHSMRSDVDLHAASPVAQNKQGRVQDLGRGFCPISIIQSPQTSHFATSKQLSILQCNINGLCSTATKIKLEEIMEIAEKQKIQIIALQETKLNEKYNLKYKNYNILRKDRNKEGGGLAFLIKNLYYEDIAINIPNTSDLEAQGIKVYLNQNKTINIFNMYHPPNNKLIDDGTMAQFLTDNTIIVGDLNAKHQLWGCSTPNPRGKILSNLFDDNAFMCLNDGNPTHHSYSYNTAQALDISFSSPDIFHKCKWQILKSIGSDHLPILIEISTKTKTSSIKEKFWNFKKANWNLYQQNTNEDFRKAPTRINDLEQNWLSFKNTIIKAAKVSIPRGNIKKWIPNYTHQAKDIQTLITKRNELQKKYTQNQTNCRTELNIVNAKIKRLYVNMKREKWKQTCENLNPRNPNTKLWHLAKQIDRAQPQTENTNMIKNIDGTPATNDKNAANLLGNSYQISSKIKFEIKDKKVEKKARKIIHDCKNVTSTYNIFHEKINMKELDYALENTDLNKTPGPDGIHGQMISNLGKNGKEKLLDIFNNSWKTGKLPQDWKTATIIPIKKLDKSADDPKNYRPISLTSICCKLMEKIILRRLTYHLDTRNLLPEEQYGFRKGHGTIDQLLFFTQKVKDAQNRKPTNHTIAAFLDLTQAFDKVWKNKLITKLYKHFKIDGKAITWINDFLKNRYIRVKYNGTLSKTFKLYQGLPQGSVLSPTLFTLFIAGIEEKISHKTNIGLFADDIILWSSNTNWKKAERDLNKTLFHLEKFANKHKLEFNPQKSETCLFTTDKKLYKIRPKIILKEQQLQYNKHPKYLGYTLDPEINSSKHIEEVIRKGRDRLKILKYISGREWGADATTLKLTYTSLIRPILEYGYQIYGTASETNLKSLERIQLSAARIITGLRNTCPNDIVLYEADIMPLKDRRSYNLPKYINKIKSYGNKHRTSKYILNWESNLRLKKEGPLHLAKRNEFLKYKVEKNYLAEKISPCKPLQNVIFNATLNEPTNKQYQNPEYLKQLSLEIINNIPKNAITIYTDGSRDELGHTGSGCLIKTTNGIEKMNRRNPDFCSVFRSELIAIYEALKSIRNTNYQDIWILTDSRSAIQHLSHTGELRDKVSRNIIGYLQKLSKTSKIHLQWIPSHVGIEGNEAADVLAKKGTKEPLPQKNKLTFKEIETIAKTKINKNWRIPPKHSWYSGVNPGGALNIRNRQHQTTLTRFRTGHLKPLKIENNNKIYPTCPKCSLVPAAPEHILACIRCTKQDLWERPLLIIKQLEEHELMEFVLAELTAIGRVPRLRIGERPSDMKASCETSRITLMNKQLLTNSIITSARVPLQGYGGAASVLMLESAAKVSASMLGMATNYRQSQTFTKVCLDHGAMINESCTPTPHSMRSDVDLHAASPVAQNKQGRVQDLGRGFCPISIIQSPQTSNFAASKQLSILQCNINGLCSTATKIKLEEIMELAEKQKIQIIALQETKLNEKYNLKYKNYNILRKDRNKEEGGLAFLIKNLYYEDIAINIPNTSDIEAQGIKVYLSQNKTINIFNMWNPWPNVIKLGQNGKERLLDIFKNSWKSGKLPQDWKTATIITIKKLHKSADDPKNYRPISLTSICCKLMEKIILRRLTYHLDTRNLLPEEQYGFRKGHGTIDQLLFFTQKVKDAQNRKPTNHTIAAFLDLTQAFDKVWKNKSELIAIYEALKSIRNTNYQDIWILTDSRSAIQHLSHTGELRDKVSRNIIGYLQKFSKTSKIHLQWIPSHVGIEGNEAADVLAKKGTKEPLPQKNKLTFKEIETVAKTKINKNWRIPPKHSWYSGVNPGGALNIRNRQHQTTLTRFRTGHLKPLKIENNNKIYPTCPKCSLAPAAPEHILACIRCTKQDLWESPLLIIKQLEEHELMEFVNSQDCLAVAIYKDKILEKISLSHPRHLSVYKSELSAIDTALKAININSPSKIIIYSDSRAAIYSLQSCFSSQEPLLKSIAKSVNRLPANSSVTVQWFPAHFGIPGNELADSLAKAGALGLPEARESTTQLDERDLLRTIKIQSLQEWKSNSAHD</sequence>
<feature type="domain" description="RNase H type-1" evidence="3">
    <location>
        <begin position="1496"/>
        <end position="1628"/>
    </location>
</feature>
<dbReference type="SUPFAM" id="SSF53098">
    <property type="entry name" value="Ribonuclease H-like"/>
    <property type="match status" value="3"/>
</dbReference>
<dbReference type="InterPro" id="IPR043128">
    <property type="entry name" value="Rev_trsase/Diguanyl_cyclase"/>
</dbReference>
<dbReference type="Gene3D" id="3.30.70.270">
    <property type="match status" value="1"/>
</dbReference>
<feature type="coiled-coil region" evidence="1">
    <location>
        <begin position="215"/>
        <end position="242"/>
    </location>
</feature>
<dbReference type="InterPro" id="IPR036397">
    <property type="entry name" value="RNaseH_sf"/>
</dbReference>
<keyword evidence="5" id="KW-1185">Reference proteome</keyword>
<protein>
    <recommendedName>
        <fullName evidence="6">RNA-directed DNA polymerase from mobile element jockey</fullName>
    </recommendedName>
</protein>
<dbReference type="Gene3D" id="3.60.10.10">
    <property type="entry name" value="Endonuclease/exonuclease/phosphatase"/>
    <property type="match status" value="2"/>
</dbReference>
<dbReference type="SUPFAM" id="SSF56219">
    <property type="entry name" value="DNase I-like"/>
    <property type="match status" value="2"/>
</dbReference>
<dbReference type="Pfam" id="PF00075">
    <property type="entry name" value="RNase_H"/>
    <property type="match status" value="2"/>
</dbReference>
<feature type="domain" description="Reverse transcriptase" evidence="2">
    <location>
        <begin position="1014"/>
        <end position="1289"/>
    </location>
</feature>
<evidence type="ECO:0000259" key="2">
    <source>
        <dbReference type="PROSITE" id="PS50878"/>
    </source>
</evidence>
<feature type="domain" description="RNase H type-1" evidence="3">
    <location>
        <begin position="2356"/>
        <end position="2481"/>
    </location>
</feature>
<evidence type="ECO:0008006" key="6">
    <source>
        <dbReference type="Google" id="ProtNLM"/>
    </source>
</evidence>
<dbReference type="EMBL" id="CP092869">
    <property type="protein sequence ID" value="UYV69677.1"/>
    <property type="molecule type" value="Genomic_DNA"/>
</dbReference>
<feature type="domain" description="Reverse transcriptase" evidence="2">
    <location>
        <begin position="1"/>
        <end position="117"/>
    </location>
</feature>
<dbReference type="PROSITE" id="PS50879">
    <property type="entry name" value="RNASE_H_1"/>
    <property type="match status" value="3"/>
</dbReference>
<evidence type="ECO:0000259" key="3">
    <source>
        <dbReference type="PROSITE" id="PS50879"/>
    </source>
</evidence>
<dbReference type="Pfam" id="PF00078">
    <property type="entry name" value="RVT_1"/>
    <property type="match status" value="3"/>
</dbReference>
<evidence type="ECO:0000313" key="5">
    <source>
        <dbReference type="Proteomes" id="UP001235939"/>
    </source>
</evidence>
<dbReference type="PROSITE" id="PS50878">
    <property type="entry name" value="RT_POL"/>
    <property type="match status" value="2"/>
</dbReference>
<dbReference type="InterPro" id="IPR036691">
    <property type="entry name" value="Endo/exonu/phosph_ase_sf"/>
</dbReference>
<evidence type="ECO:0000256" key="1">
    <source>
        <dbReference type="SAM" id="Coils"/>
    </source>
</evidence>
<dbReference type="InterPro" id="IPR043502">
    <property type="entry name" value="DNA/RNA_pol_sf"/>
</dbReference>
<dbReference type="Proteomes" id="UP001235939">
    <property type="component" value="Chromosome 07"/>
</dbReference>
<organism evidence="4 5">
    <name type="scientific">Cordylochernes scorpioides</name>
    <dbReference type="NCBI Taxonomy" id="51811"/>
    <lineage>
        <taxon>Eukaryota</taxon>
        <taxon>Metazoa</taxon>
        <taxon>Ecdysozoa</taxon>
        <taxon>Arthropoda</taxon>
        <taxon>Chelicerata</taxon>
        <taxon>Arachnida</taxon>
        <taxon>Pseudoscorpiones</taxon>
        <taxon>Cheliferoidea</taxon>
        <taxon>Chernetidae</taxon>
        <taxon>Cordylochernes</taxon>
    </lineage>
</organism>
<accession>A0ABY6KPB3</accession>
<dbReference type="InterPro" id="IPR000477">
    <property type="entry name" value="RT_dom"/>
</dbReference>
<proteinExistence type="predicted"/>
<dbReference type="InterPro" id="IPR052560">
    <property type="entry name" value="RdDP_mobile_element"/>
</dbReference>
<evidence type="ECO:0000313" key="4">
    <source>
        <dbReference type="EMBL" id="UYV69677.1"/>
    </source>
</evidence>
<feature type="domain" description="RNase H type-1" evidence="3">
    <location>
        <begin position="2128"/>
        <end position="2241"/>
    </location>
</feature>
<dbReference type="CDD" id="cd09276">
    <property type="entry name" value="Rnase_HI_RT_non_LTR"/>
    <property type="match status" value="3"/>
</dbReference>
<dbReference type="PANTHER" id="PTHR36688:SF2">
    <property type="entry name" value="ENDONUCLEASE_EXONUCLEASE_PHOSPHATASE DOMAIN-CONTAINING PROTEIN"/>
    <property type="match status" value="1"/>
</dbReference>
<dbReference type="SUPFAM" id="SSF56672">
    <property type="entry name" value="DNA/RNA polymerases"/>
    <property type="match status" value="1"/>
</dbReference>
<reference evidence="4 5" key="1">
    <citation type="submission" date="2022-01" db="EMBL/GenBank/DDBJ databases">
        <title>A chromosomal length assembly of Cordylochernes scorpioides.</title>
        <authorList>
            <person name="Zeh D."/>
            <person name="Zeh J."/>
        </authorList>
    </citation>
    <scope>NUCLEOTIDE SEQUENCE [LARGE SCALE GENOMIC DNA]</scope>
    <source>
        <strain evidence="4">IN4F17</strain>
        <tissue evidence="4">Whole Body</tissue>
    </source>
</reference>
<dbReference type="CDD" id="cd01650">
    <property type="entry name" value="RT_nLTR_like"/>
    <property type="match status" value="2"/>
</dbReference>
<dbReference type="InterPro" id="IPR012337">
    <property type="entry name" value="RNaseH-like_sf"/>
</dbReference>
<keyword evidence="1" id="KW-0175">Coiled coil</keyword>
<dbReference type="InterPro" id="IPR005135">
    <property type="entry name" value="Endo/exonuclease/phosphatase"/>
</dbReference>
<dbReference type="PANTHER" id="PTHR36688">
    <property type="entry name" value="ENDO/EXONUCLEASE/PHOSPHATASE DOMAIN-CONTAINING PROTEIN"/>
    <property type="match status" value="1"/>
</dbReference>